<comment type="caution">
    <text evidence="1">The sequence shown here is derived from an EMBL/GenBank/DDBJ whole genome shotgun (WGS) entry which is preliminary data.</text>
</comment>
<keyword evidence="2" id="KW-1185">Reference proteome</keyword>
<sequence length="273" mass="30675">MNLKIFDVEHGACALLTCDDNTRLMLDAGHNATTGWRPGDYLVANGIHRLDMLAITNYDEDHVSGIENLLDQVDVSWLSRNVSVSTGNLRELKSEDGMGNGMAKLCQAIDHTFTGDGSSPLPTFSGLQREKFSCSYPNFDDENNLSLVNFLDCNGTGVLFTGDLERAGWEHLVQKASFRNAMAATNILIAPHHGRIKESDRDFFREFYRKYFPNVYYVVISDKGYQHDTQQTLPLFQSFAKGGPFRDGTRKVLTTRKDGLIEFRLEDGSWGPF</sequence>
<protein>
    <submittedName>
        <fullName evidence="1">ComEC/Rec2 family competence protein</fullName>
    </submittedName>
</protein>
<reference evidence="2" key="1">
    <citation type="journal article" date="2019" name="Int. J. Syst. Evol. Microbiol.">
        <title>The Global Catalogue of Microorganisms (GCM) 10K type strain sequencing project: providing services to taxonomists for standard genome sequencing and annotation.</title>
        <authorList>
            <consortium name="The Broad Institute Genomics Platform"/>
            <consortium name="The Broad Institute Genome Sequencing Center for Infectious Disease"/>
            <person name="Wu L."/>
            <person name="Ma J."/>
        </authorList>
    </citation>
    <scope>NUCLEOTIDE SEQUENCE [LARGE SCALE GENOMIC DNA]</scope>
    <source>
        <strain evidence="2">KCTC 62164</strain>
    </source>
</reference>
<dbReference type="RefSeq" id="WP_194211533.1">
    <property type="nucleotide sequence ID" value="NZ_CP061205.1"/>
</dbReference>
<evidence type="ECO:0000313" key="1">
    <source>
        <dbReference type="EMBL" id="MFC3051396.1"/>
    </source>
</evidence>
<dbReference type="PANTHER" id="PTHR30619:SF1">
    <property type="entry name" value="RECOMBINATION PROTEIN 2"/>
    <property type="match status" value="1"/>
</dbReference>
<organism evidence="1 2">
    <name type="scientific">Kordiimonas pumila</name>
    <dbReference type="NCBI Taxonomy" id="2161677"/>
    <lineage>
        <taxon>Bacteria</taxon>
        <taxon>Pseudomonadati</taxon>
        <taxon>Pseudomonadota</taxon>
        <taxon>Alphaproteobacteria</taxon>
        <taxon>Kordiimonadales</taxon>
        <taxon>Kordiimonadaceae</taxon>
        <taxon>Kordiimonas</taxon>
    </lineage>
</organism>
<gene>
    <name evidence="1" type="ORF">ACFOKA_05720</name>
</gene>
<dbReference type="EMBL" id="JBHRSL010000002">
    <property type="protein sequence ID" value="MFC3051396.1"/>
    <property type="molecule type" value="Genomic_DNA"/>
</dbReference>
<dbReference type="Proteomes" id="UP001595444">
    <property type="component" value="Unassembled WGS sequence"/>
</dbReference>
<dbReference type="InterPro" id="IPR052159">
    <property type="entry name" value="Competence_DNA_uptake"/>
</dbReference>
<dbReference type="Gene3D" id="3.60.15.10">
    <property type="entry name" value="Ribonuclease Z/Hydroxyacylglutathione hydrolase-like"/>
    <property type="match status" value="1"/>
</dbReference>
<accession>A0ABV7D314</accession>
<dbReference type="SUPFAM" id="SSF56281">
    <property type="entry name" value="Metallo-hydrolase/oxidoreductase"/>
    <property type="match status" value="1"/>
</dbReference>
<dbReference type="PANTHER" id="PTHR30619">
    <property type="entry name" value="DNA INTERNALIZATION/COMPETENCE PROTEIN COMEC/REC2"/>
    <property type="match status" value="1"/>
</dbReference>
<proteinExistence type="predicted"/>
<evidence type="ECO:0000313" key="2">
    <source>
        <dbReference type="Proteomes" id="UP001595444"/>
    </source>
</evidence>
<dbReference type="InterPro" id="IPR036866">
    <property type="entry name" value="RibonucZ/Hydroxyglut_hydro"/>
</dbReference>
<name>A0ABV7D314_9PROT</name>